<reference evidence="5" key="1">
    <citation type="submission" date="2021-06" db="EMBL/GenBank/DDBJ databases">
        <authorList>
            <person name="Kallberg Y."/>
            <person name="Tangrot J."/>
            <person name="Rosling A."/>
        </authorList>
    </citation>
    <scope>NUCLEOTIDE SEQUENCE</scope>
    <source>
        <strain evidence="5">CL551</strain>
    </source>
</reference>
<dbReference type="InterPro" id="IPR051356">
    <property type="entry name" value="SOX/SOX-like_TF"/>
</dbReference>
<proteinExistence type="predicted"/>
<dbReference type="Gene3D" id="1.10.30.10">
    <property type="entry name" value="High mobility group box domain"/>
    <property type="match status" value="1"/>
</dbReference>
<comment type="caution">
    <text evidence="5">The sequence shown here is derived from an EMBL/GenBank/DDBJ whole genome shotgun (WGS) entry which is preliminary data.</text>
</comment>
<sequence length="198" mass="22733">MSLEYSSLNDLAISLIEKIDRSLIFPPHLSEPEELLNISKKFNTRPPRPPNGFLICRKNVHNQAKQRGICNMRVISKVTGMLWRSASSDEKEEYERLAARVVNLHTHRYPEFKYRSSSSKSNRKTELYRPYVFSVSEEITKKSSSNSTTSKSPLEMEPVIPEMTSPIQGTPPLTFEELQLLINTTYLGLPEVFLPNLF</sequence>
<protein>
    <submittedName>
        <fullName evidence="5">5815_t:CDS:1</fullName>
    </submittedName>
</protein>
<evidence type="ECO:0000256" key="3">
    <source>
        <dbReference type="PROSITE-ProRule" id="PRU00267"/>
    </source>
</evidence>
<feature type="domain" description="HMG box" evidence="4">
    <location>
        <begin position="46"/>
        <end position="113"/>
    </location>
</feature>
<keyword evidence="2 3" id="KW-0539">Nucleus</keyword>
<dbReference type="InterPro" id="IPR036910">
    <property type="entry name" value="HMG_box_dom_sf"/>
</dbReference>
<dbReference type="OrthoDB" id="6247875at2759"/>
<dbReference type="GO" id="GO:0000978">
    <property type="term" value="F:RNA polymerase II cis-regulatory region sequence-specific DNA binding"/>
    <property type="evidence" value="ECO:0007669"/>
    <property type="project" value="TreeGrafter"/>
</dbReference>
<keyword evidence="6" id="KW-1185">Reference proteome</keyword>
<dbReference type="PANTHER" id="PTHR45789:SF2">
    <property type="entry name" value="FI18025P1"/>
    <property type="match status" value="1"/>
</dbReference>
<dbReference type="PANTHER" id="PTHR45789">
    <property type="entry name" value="FI18025P1"/>
    <property type="match status" value="1"/>
</dbReference>
<evidence type="ECO:0000256" key="2">
    <source>
        <dbReference type="ARBA" id="ARBA00023242"/>
    </source>
</evidence>
<dbReference type="GO" id="GO:0005634">
    <property type="term" value="C:nucleus"/>
    <property type="evidence" value="ECO:0007669"/>
    <property type="project" value="UniProtKB-UniRule"/>
</dbReference>
<dbReference type="EMBL" id="CAJVPV010006985">
    <property type="protein sequence ID" value="CAG8613164.1"/>
    <property type="molecule type" value="Genomic_DNA"/>
</dbReference>
<dbReference type="GO" id="GO:0000981">
    <property type="term" value="F:DNA-binding transcription factor activity, RNA polymerase II-specific"/>
    <property type="evidence" value="ECO:0007669"/>
    <property type="project" value="TreeGrafter"/>
</dbReference>
<dbReference type="PROSITE" id="PS50118">
    <property type="entry name" value="HMG_BOX_2"/>
    <property type="match status" value="1"/>
</dbReference>
<feature type="DNA-binding region" description="HMG box" evidence="3">
    <location>
        <begin position="46"/>
        <end position="113"/>
    </location>
</feature>
<dbReference type="InterPro" id="IPR009071">
    <property type="entry name" value="HMG_box_dom"/>
</dbReference>
<evidence type="ECO:0000259" key="4">
    <source>
        <dbReference type="PROSITE" id="PS50118"/>
    </source>
</evidence>
<keyword evidence="1 3" id="KW-0238">DNA-binding</keyword>
<dbReference type="Proteomes" id="UP000789342">
    <property type="component" value="Unassembled WGS sequence"/>
</dbReference>
<dbReference type="CDD" id="cd01389">
    <property type="entry name" value="HMG-box_ROX1-like"/>
    <property type="match status" value="1"/>
</dbReference>
<evidence type="ECO:0000256" key="1">
    <source>
        <dbReference type="ARBA" id="ARBA00023125"/>
    </source>
</evidence>
<accession>A0A9N9CS65</accession>
<dbReference type="AlphaFoldDB" id="A0A9N9CS65"/>
<evidence type="ECO:0000313" key="5">
    <source>
        <dbReference type="EMBL" id="CAG8613164.1"/>
    </source>
</evidence>
<dbReference type="SUPFAM" id="SSF47095">
    <property type="entry name" value="HMG-box"/>
    <property type="match status" value="1"/>
</dbReference>
<dbReference type="Pfam" id="PF00505">
    <property type="entry name" value="HMG_box"/>
    <property type="match status" value="1"/>
</dbReference>
<evidence type="ECO:0000313" key="6">
    <source>
        <dbReference type="Proteomes" id="UP000789342"/>
    </source>
</evidence>
<name>A0A9N9CS65_9GLOM</name>
<organism evidence="5 6">
    <name type="scientific">Acaulospora morrowiae</name>
    <dbReference type="NCBI Taxonomy" id="94023"/>
    <lineage>
        <taxon>Eukaryota</taxon>
        <taxon>Fungi</taxon>
        <taxon>Fungi incertae sedis</taxon>
        <taxon>Mucoromycota</taxon>
        <taxon>Glomeromycotina</taxon>
        <taxon>Glomeromycetes</taxon>
        <taxon>Diversisporales</taxon>
        <taxon>Acaulosporaceae</taxon>
        <taxon>Acaulospora</taxon>
    </lineage>
</organism>
<gene>
    <name evidence="5" type="ORF">AMORRO_LOCUS8317</name>
</gene>
<dbReference type="SMART" id="SM00398">
    <property type="entry name" value="HMG"/>
    <property type="match status" value="1"/>
</dbReference>